<dbReference type="GO" id="GO:0016879">
    <property type="term" value="F:ligase activity, forming carbon-nitrogen bonds"/>
    <property type="evidence" value="ECO:0007669"/>
    <property type="project" value="TreeGrafter"/>
</dbReference>
<dbReference type="Gene3D" id="3.40.50.20">
    <property type="match status" value="1"/>
</dbReference>
<keyword evidence="1" id="KW-0479">Metal-binding</keyword>
<dbReference type="InterPro" id="IPR011761">
    <property type="entry name" value="ATP-grasp"/>
</dbReference>
<dbReference type="SUPFAM" id="SSF56059">
    <property type="entry name" value="Glutathione synthetase ATP-binding domain-like"/>
    <property type="match status" value="1"/>
</dbReference>
<gene>
    <name evidence="6" type="ORF">TsocGM_20520</name>
</gene>
<dbReference type="PROSITE" id="PS50975">
    <property type="entry name" value="ATP_GRASP"/>
    <property type="match status" value="1"/>
</dbReference>
<evidence type="ECO:0000256" key="1">
    <source>
        <dbReference type="ARBA" id="ARBA00022723"/>
    </source>
</evidence>
<dbReference type="AlphaFoldDB" id="A0A432MEZ1"/>
<evidence type="ECO:0000313" key="6">
    <source>
        <dbReference type="EMBL" id="RUL84317.1"/>
    </source>
</evidence>
<dbReference type="PANTHER" id="PTHR21621:SF0">
    <property type="entry name" value="BETA-CITRYLGLUTAMATE SYNTHASE B-RELATED"/>
    <property type="match status" value="1"/>
</dbReference>
<dbReference type="InterPro" id="IPR004666">
    <property type="entry name" value="Rp_bS6_RimK/Lys_biosynth_LsyX"/>
</dbReference>
<dbReference type="Pfam" id="PF08443">
    <property type="entry name" value="RimK"/>
    <property type="match status" value="1"/>
</dbReference>
<organism evidence="6 7">
    <name type="scientific">Tautonia sociabilis</name>
    <dbReference type="NCBI Taxonomy" id="2080755"/>
    <lineage>
        <taxon>Bacteria</taxon>
        <taxon>Pseudomonadati</taxon>
        <taxon>Planctomycetota</taxon>
        <taxon>Planctomycetia</taxon>
        <taxon>Isosphaerales</taxon>
        <taxon>Isosphaeraceae</taxon>
        <taxon>Tautonia</taxon>
    </lineage>
</organism>
<keyword evidence="6" id="KW-0436">Ligase</keyword>
<dbReference type="GO" id="GO:0046872">
    <property type="term" value="F:metal ion binding"/>
    <property type="evidence" value="ECO:0007669"/>
    <property type="project" value="UniProtKB-KW"/>
</dbReference>
<dbReference type="Proteomes" id="UP000280296">
    <property type="component" value="Unassembled WGS sequence"/>
</dbReference>
<protein>
    <submittedName>
        <fullName evidence="6">RimK family alpha-L-glutamate ligase</fullName>
    </submittedName>
</protein>
<dbReference type="Gene3D" id="3.30.1490.20">
    <property type="entry name" value="ATP-grasp fold, A domain"/>
    <property type="match status" value="1"/>
</dbReference>
<evidence type="ECO:0000256" key="3">
    <source>
        <dbReference type="ARBA" id="ARBA00022840"/>
    </source>
</evidence>
<proteinExistence type="predicted"/>
<comment type="caution">
    <text evidence="6">The sequence shown here is derived from an EMBL/GenBank/DDBJ whole genome shotgun (WGS) entry which is preliminary data.</text>
</comment>
<sequence>MPKHVVALVSGSGWHVQDLIRAAGRLGLRFDAVPFPRVSALLGDGPARIEAGGIDLGAVDGVLVRMMPPGSLEQVVFRMDALHRLEAAGVPVLNPPRAVEAAVDKFLSLAKLDEQGLPVPPTWVGESAREAIDAFLALGGDAVIKPLFGAEGRGLVRVSDPELAARVLRALERIGATLYVQKHIRNLGRDLRAFVLGGRVLGAIRRTAAGGEWRTNVALGGSAEPVTLDPEGERLALAAAEAVGARMAGVDLLPDEDSGRLVVLEVNAVPGWRALAGATGVDVASAILEELCSTGR</sequence>
<evidence type="ECO:0000259" key="5">
    <source>
        <dbReference type="PROSITE" id="PS50975"/>
    </source>
</evidence>
<evidence type="ECO:0000256" key="2">
    <source>
        <dbReference type="ARBA" id="ARBA00022741"/>
    </source>
</evidence>
<dbReference type="GO" id="GO:0005737">
    <property type="term" value="C:cytoplasm"/>
    <property type="evidence" value="ECO:0007669"/>
    <property type="project" value="TreeGrafter"/>
</dbReference>
<feature type="domain" description="ATP-grasp" evidence="5">
    <location>
        <begin position="109"/>
        <end position="292"/>
    </location>
</feature>
<name>A0A432MEZ1_9BACT</name>
<dbReference type="GO" id="GO:0005524">
    <property type="term" value="F:ATP binding"/>
    <property type="evidence" value="ECO:0007669"/>
    <property type="project" value="UniProtKB-UniRule"/>
</dbReference>
<dbReference type="OrthoDB" id="9786585at2"/>
<keyword evidence="7" id="KW-1185">Reference proteome</keyword>
<dbReference type="InterPro" id="IPR013815">
    <property type="entry name" value="ATP_grasp_subdomain_1"/>
</dbReference>
<dbReference type="RefSeq" id="WP_126727334.1">
    <property type="nucleotide sequence ID" value="NZ_RYZH01000050.1"/>
</dbReference>
<keyword evidence="2 4" id="KW-0547">Nucleotide-binding</keyword>
<dbReference type="Gene3D" id="3.30.470.20">
    <property type="entry name" value="ATP-grasp fold, B domain"/>
    <property type="match status" value="1"/>
</dbReference>
<evidence type="ECO:0000256" key="4">
    <source>
        <dbReference type="PROSITE-ProRule" id="PRU00409"/>
    </source>
</evidence>
<reference evidence="6 7" key="1">
    <citation type="submission" date="2018-12" db="EMBL/GenBank/DDBJ databases">
        <authorList>
            <person name="Toschakov S.V."/>
        </authorList>
    </citation>
    <scope>NUCLEOTIDE SEQUENCE [LARGE SCALE GENOMIC DNA]</scope>
    <source>
        <strain evidence="6 7">GM2012</strain>
    </source>
</reference>
<dbReference type="PANTHER" id="PTHR21621">
    <property type="entry name" value="RIBOSOMAL PROTEIN S6 MODIFICATION PROTEIN"/>
    <property type="match status" value="1"/>
</dbReference>
<evidence type="ECO:0000313" key="7">
    <source>
        <dbReference type="Proteomes" id="UP000280296"/>
    </source>
</evidence>
<dbReference type="EMBL" id="RYZH01000050">
    <property type="protein sequence ID" value="RUL84317.1"/>
    <property type="molecule type" value="Genomic_DNA"/>
</dbReference>
<dbReference type="NCBIfam" id="TIGR00768">
    <property type="entry name" value="rimK_fam"/>
    <property type="match status" value="1"/>
</dbReference>
<keyword evidence="3 4" id="KW-0067">ATP-binding</keyword>
<dbReference type="InterPro" id="IPR013651">
    <property type="entry name" value="ATP-grasp_RimK-type"/>
</dbReference>
<accession>A0A432MEZ1</accession>
<reference evidence="6 7" key="2">
    <citation type="submission" date="2019-01" db="EMBL/GenBank/DDBJ databases">
        <title>Tautonia sociabilis, a novel thermotolerant planctomycete of Isosphaeraceae family, isolated from a 4000 m deep subterranean habitat.</title>
        <authorList>
            <person name="Kovaleva O.L."/>
            <person name="Elcheninov A.G."/>
            <person name="Van Heerden E."/>
            <person name="Toshchakov S.V."/>
            <person name="Novikov A."/>
            <person name="Bonch-Osmolovskaya E.A."/>
            <person name="Kublanov I.V."/>
        </authorList>
    </citation>
    <scope>NUCLEOTIDE SEQUENCE [LARGE SCALE GENOMIC DNA]</scope>
    <source>
        <strain evidence="6 7">GM2012</strain>
    </source>
</reference>